<comment type="caution">
    <text evidence="1">The sequence shown here is derived from an EMBL/GenBank/DDBJ whole genome shotgun (WGS) entry which is preliminary data.</text>
</comment>
<dbReference type="AlphaFoldDB" id="A0A015JDZ7"/>
<keyword evidence="2" id="KW-1185">Reference proteome</keyword>
<sequence>MEFYKTYHFDTKGQRISSAAYLRELLYSMFTMLQQTRAPYVPHPTPKFSSKPNVSQRDSIAFQILLTWQEFHEKLIQSLEKENISSWTREELLIWWNMTRFLHACLMEFASKNGWGTTFKYNENPENLYKQYKNCENTFRTDTYYASSIHPSYNELFGGLSPCILENVKGHLPVIEGKVLLNSQHDFNYLFGIEESSLDNGTKVSQENLEVEKLRKLVKMVQDHIQPLKKILLRNFS</sequence>
<evidence type="ECO:0000313" key="2">
    <source>
        <dbReference type="Proteomes" id="UP000022910"/>
    </source>
</evidence>
<dbReference type="HOGENOM" id="CLU_1171149_0_0_1"/>
<evidence type="ECO:0000313" key="1">
    <source>
        <dbReference type="EMBL" id="EXX65225.1"/>
    </source>
</evidence>
<dbReference type="Proteomes" id="UP000022910">
    <property type="component" value="Unassembled WGS sequence"/>
</dbReference>
<dbReference type="SMR" id="A0A015JDZ7"/>
<dbReference type="OrthoDB" id="2370556at2759"/>
<accession>A0A015JDZ7</accession>
<proteinExistence type="predicted"/>
<organism evidence="1 2">
    <name type="scientific">Rhizophagus irregularis (strain DAOM 197198w)</name>
    <name type="common">Glomus intraradices</name>
    <dbReference type="NCBI Taxonomy" id="1432141"/>
    <lineage>
        <taxon>Eukaryota</taxon>
        <taxon>Fungi</taxon>
        <taxon>Fungi incertae sedis</taxon>
        <taxon>Mucoromycota</taxon>
        <taxon>Glomeromycotina</taxon>
        <taxon>Glomeromycetes</taxon>
        <taxon>Glomerales</taxon>
        <taxon>Glomeraceae</taxon>
        <taxon>Rhizophagus</taxon>
    </lineage>
</organism>
<protein>
    <submittedName>
        <fullName evidence="1">Uncharacterized protein</fullName>
    </submittedName>
</protein>
<gene>
    <name evidence="1" type="ORF">RirG_135290</name>
</gene>
<dbReference type="EMBL" id="JEMT01022450">
    <property type="protein sequence ID" value="EXX65225.1"/>
    <property type="molecule type" value="Genomic_DNA"/>
</dbReference>
<name>A0A015JDZ7_RHIIW</name>
<reference evidence="1 2" key="1">
    <citation type="submission" date="2014-02" db="EMBL/GenBank/DDBJ databases">
        <title>Single nucleus genome sequencing reveals high similarity among nuclei of an endomycorrhizal fungus.</title>
        <authorList>
            <person name="Lin K."/>
            <person name="Geurts R."/>
            <person name="Zhang Z."/>
            <person name="Limpens E."/>
            <person name="Saunders D.G."/>
            <person name="Mu D."/>
            <person name="Pang E."/>
            <person name="Cao H."/>
            <person name="Cha H."/>
            <person name="Lin T."/>
            <person name="Zhou Q."/>
            <person name="Shang Y."/>
            <person name="Li Y."/>
            <person name="Ivanov S."/>
            <person name="Sharma T."/>
            <person name="Velzen R.V."/>
            <person name="Ruijter N.D."/>
            <person name="Aanen D.K."/>
            <person name="Win J."/>
            <person name="Kamoun S."/>
            <person name="Bisseling T."/>
            <person name="Huang S."/>
        </authorList>
    </citation>
    <scope>NUCLEOTIDE SEQUENCE [LARGE SCALE GENOMIC DNA]</scope>
    <source>
        <strain evidence="2">DAOM197198w</strain>
    </source>
</reference>